<dbReference type="SUPFAM" id="SSF50978">
    <property type="entry name" value="WD40 repeat-like"/>
    <property type="match status" value="1"/>
</dbReference>
<keyword evidence="1" id="KW-0853">WD repeat</keyword>
<dbReference type="PROSITE" id="PS50082">
    <property type="entry name" value="WD_REPEATS_2"/>
    <property type="match status" value="1"/>
</dbReference>
<dbReference type="Pfam" id="PF00400">
    <property type="entry name" value="WD40"/>
    <property type="match status" value="2"/>
</dbReference>
<evidence type="ECO:0000313" key="4">
    <source>
        <dbReference type="EMBL" id="RSH78280.1"/>
    </source>
</evidence>
<dbReference type="Proteomes" id="UP000279236">
    <property type="component" value="Unassembled WGS sequence"/>
</dbReference>
<dbReference type="EMBL" id="RSCE01000013">
    <property type="protein sequence ID" value="RSH78280.1"/>
    <property type="molecule type" value="Genomic_DNA"/>
</dbReference>
<dbReference type="InterPro" id="IPR001680">
    <property type="entry name" value="WD40_rpt"/>
</dbReference>
<proteinExistence type="predicted"/>
<dbReference type="Gene3D" id="2.130.10.10">
    <property type="entry name" value="YVTN repeat-like/Quinoprotein amine dehydrogenase"/>
    <property type="match status" value="1"/>
</dbReference>
<dbReference type="InterPro" id="IPR036322">
    <property type="entry name" value="WD40_repeat_dom_sf"/>
</dbReference>
<feature type="region of interest" description="Disordered" evidence="2">
    <location>
        <begin position="209"/>
        <end position="329"/>
    </location>
</feature>
<dbReference type="GeneID" id="39587289"/>
<feature type="compositionally biased region" description="Polar residues" evidence="2">
    <location>
        <begin position="284"/>
        <end position="294"/>
    </location>
</feature>
<keyword evidence="5" id="KW-1185">Reference proteome</keyword>
<feature type="repeat" description="WD" evidence="1">
    <location>
        <begin position="557"/>
        <end position="598"/>
    </location>
</feature>
<comment type="caution">
    <text evidence="4">The sequence shown here is derived from an EMBL/GenBank/DDBJ whole genome shotgun (WGS) entry which is preliminary data.</text>
</comment>
<organism evidence="4 5">
    <name type="scientific">Apiotrichum porosum</name>
    <dbReference type="NCBI Taxonomy" id="105984"/>
    <lineage>
        <taxon>Eukaryota</taxon>
        <taxon>Fungi</taxon>
        <taxon>Dikarya</taxon>
        <taxon>Basidiomycota</taxon>
        <taxon>Agaricomycotina</taxon>
        <taxon>Tremellomycetes</taxon>
        <taxon>Trichosporonales</taxon>
        <taxon>Trichosporonaceae</taxon>
        <taxon>Apiotrichum</taxon>
    </lineage>
</organism>
<dbReference type="OrthoDB" id="64353at2759"/>
<reference evidence="4 5" key="1">
    <citation type="submission" date="2018-11" db="EMBL/GenBank/DDBJ databases">
        <title>Genome sequence of Apiotrichum porosum DSM 27194.</title>
        <authorList>
            <person name="Aliyu H."/>
            <person name="Gorte O."/>
            <person name="Ochsenreither K."/>
        </authorList>
    </citation>
    <scope>NUCLEOTIDE SEQUENCE [LARGE SCALE GENOMIC DNA]</scope>
    <source>
        <strain evidence="4 5">DSM 27194</strain>
    </source>
</reference>
<accession>A0A427XHA5</accession>
<gene>
    <name evidence="4" type="ORF">EHS24_002746</name>
</gene>
<dbReference type="AlphaFoldDB" id="A0A427XHA5"/>
<dbReference type="PANTHER" id="PTHR43991:SF9">
    <property type="entry name" value="DUF2415 DOMAIN-CONTAINING PROTEIN"/>
    <property type="match status" value="1"/>
</dbReference>
<dbReference type="PANTHER" id="PTHR43991">
    <property type="entry name" value="WD REPEAT PROTEIN (AFU_ORTHOLOGUE AFUA_8G05640)-RELATED"/>
    <property type="match status" value="1"/>
</dbReference>
<dbReference type="InterPro" id="IPR015943">
    <property type="entry name" value="WD40/YVTN_repeat-like_dom_sf"/>
</dbReference>
<feature type="domain" description="DUF2415" evidence="3">
    <location>
        <begin position="629"/>
        <end position="670"/>
    </location>
</feature>
<evidence type="ECO:0000313" key="5">
    <source>
        <dbReference type="Proteomes" id="UP000279236"/>
    </source>
</evidence>
<feature type="compositionally biased region" description="Basic and acidic residues" evidence="2">
    <location>
        <begin position="76"/>
        <end position="87"/>
    </location>
</feature>
<feature type="compositionally biased region" description="Low complexity" evidence="2">
    <location>
        <begin position="63"/>
        <end position="74"/>
    </location>
</feature>
<name>A0A427XHA5_9TREE</name>
<dbReference type="SMART" id="SM00320">
    <property type="entry name" value="WD40"/>
    <property type="match status" value="4"/>
</dbReference>
<dbReference type="InterPro" id="IPR019417">
    <property type="entry name" value="DUF2415"/>
</dbReference>
<sequence>MTRDNTPALLAASELRDVSLAPTAIRSANVTIIHPQLRDLVLPLGRGNVLYPHGTSVEEQRWSASDDYGSGDSSDYSDKDGGGKDKTFSSSSATRAAASAGALPRSARSAANVTGTTRELFKLSFTPTCLTSSGAILACGGQKGELFLCDLPQDGRMKRANPVKPFQLNMTLPNRSINNAITILPTWPNGWVQKQVDWKHAYAGYARAPQSRSGVDDDVDNLSESSDEDGEGDGDDDDDMELDDDDLGNPAVATYPNSLPFGHAPRMSGTGPGRRWSHGHNAPQYVTSHSSYGHHNQRHRSPVPSTTSSGHSRRSANRPNEPRILVSNNDQTVKMFSLRRVGDSSLPLPPPIRDPQWETVPAVSAMRQTQTTVSDPRYHQRTLDAAMSLPPGRSLFRSSYAYDSATLGLPSTSAGGSGSPTSGSSGMAGVNAYGAPHTAPAASEELSLRSSRYLGESPSAYRARNPAGDAALTARTQAAMRAREERHAEIERRMALTAEGVEPRKLSRIGGTKFKLAVNHSSLSPDLRTMVTVGDSTDVFLYEVIDGGREFRKIGVYNAATDSGFSTSWSKDGRKFAVASQDGQVTVWDHRTSRPLALFYSAPSTARWDYDDTLAHLAHDPVSSTSGREAARVVKFSPEGSDRDLLVFSEELTNIHIIDARTFHTHVVVPVPYEAPAPAPPAPERRTGVDSQTWGISGIAFDPTGDWLYAGTERTVVEWDLRRHGGGEGGTWSMA</sequence>
<feature type="region of interest" description="Disordered" evidence="2">
    <location>
        <begin position="60"/>
        <end position="91"/>
    </location>
</feature>
<dbReference type="RefSeq" id="XP_028473427.1">
    <property type="nucleotide sequence ID" value="XM_028618471.1"/>
</dbReference>
<feature type="compositionally biased region" description="Acidic residues" evidence="2">
    <location>
        <begin position="216"/>
        <end position="247"/>
    </location>
</feature>
<protein>
    <recommendedName>
        <fullName evidence="3">DUF2415 domain-containing protein</fullName>
    </recommendedName>
</protein>
<dbReference type="STRING" id="105984.A0A427XHA5"/>
<dbReference type="Pfam" id="PF10313">
    <property type="entry name" value="DUF2415"/>
    <property type="match status" value="1"/>
</dbReference>
<evidence type="ECO:0000256" key="2">
    <source>
        <dbReference type="SAM" id="MobiDB-lite"/>
    </source>
</evidence>
<evidence type="ECO:0000256" key="1">
    <source>
        <dbReference type="PROSITE-ProRule" id="PRU00221"/>
    </source>
</evidence>
<evidence type="ECO:0000259" key="3">
    <source>
        <dbReference type="Pfam" id="PF10313"/>
    </source>
</evidence>